<dbReference type="GO" id="GO:0016020">
    <property type="term" value="C:membrane"/>
    <property type="evidence" value="ECO:0007669"/>
    <property type="project" value="UniProtKB-SubCell"/>
</dbReference>
<dbReference type="Gene3D" id="2.120.10.30">
    <property type="entry name" value="TolB, C-terminal domain"/>
    <property type="match status" value="1"/>
</dbReference>
<feature type="region of interest" description="Disordered" evidence="15">
    <location>
        <begin position="1"/>
        <end position="60"/>
    </location>
</feature>
<feature type="domain" description="RING-type" evidence="17">
    <location>
        <begin position="788"/>
        <end position="849"/>
    </location>
</feature>
<dbReference type="PANTHER" id="PTHR11827:SF6">
    <property type="entry name" value="SOLUTE CARRIER FAMILY 12 MEMBER 8"/>
    <property type="match status" value="1"/>
</dbReference>
<dbReference type="SMART" id="SM00336">
    <property type="entry name" value="BBOX"/>
    <property type="match status" value="1"/>
</dbReference>
<dbReference type="InterPro" id="IPR013083">
    <property type="entry name" value="Znf_RING/FYVE/PHD"/>
</dbReference>
<comment type="subcellular location">
    <subcellularLocation>
        <location evidence="2">Membrane</location>
        <topology evidence="2">Multi-pass membrane protein</topology>
    </subcellularLocation>
</comment>
<dbReference type="GO" id="GO:0008270">
    <property type="term" value="F:zinc ion binding"/>
    <property type="evidence" value="ECO:0007669"/>
    <property type="project" value="UniProtKB-KW"/>
</dbReference>
<evidence type="ECO:0000256" key="4">
    <source>
        <dbReference type="ARBA" id="ARBA00012483"/>
    </source>
</evidence>
<organism>
    <name type="scientific">Branchiostoma floridae</name>
    <name type="common">Florida lancelet</name>
    <name type="synonym">Amphioxus</name>
    <dbReference type="NCBI Taxonomy" id="7739"/>
    <lineage>
        <taxon>Eukaryota</taxon>
        <taxon>Metazoa</taxon>
        <taxon>Chordata</taxon>
        <taxon>Cephalochordata</taxon>
        <taxon>Leptocardii</taxon>
        <taxon>Amphioxiformes</taxon>
        <taxon>Branchiostomatidae</taxon>
        <taxon>Branchiostoma</taxon>
    </lineage>
</organism>
<dbReference type="InterPro" id="IPR027370">
    <property type="entry name" value="Znf-RING_euk"/>
</dbReference>
<evidence type="ECO:0000256" key="11">
    <source>
        <dbReference type="ARBA" id="ARBA00022989"/>
    </source>
</evidence>
<evidence type="ECO:0000256" key="16">
    <source>
        <dbReference type="SAM" id="Phobius"/>
    </source>
</evidence>
<dbReference type="CDD" id="cd05819">
    <property type="entry name" value="NHL"/>
    <property type="match status" value="1"/>
</dbReference>
<dbReference type="PROSITE" id="PS51125">
    <property type="entry name" value="NHL"/>
    <property type="match status" value="3"/>
</dbReference>
<dbReference type="eggNOG" id="KOG2083">
    <property type="taxonomic scope" value="Eukaryota"/>
</dbReference>
<keyword evidence="10" id="KW-0862">Zinc</keyword>
<dbReference type="EMBL" id="GG666491">
    <property type="protein sequence ID" value="EEN63368.1"/>
    <property type="molecule type" value="Genomic_DNA"/>
</dbReference>
<feature type="transmembrane region" description="Helical" evidence="16">
    <location>
        <begin position="409"/>
        <end position="432"/>
    </location>
</feature>
<dbReference type="SMART" id="SM00184">
    <property type="entry name" value="RING"/>
    <property type="match status" value="1"/>
</dbReference>
<evidence type="ECO:0000259" key="18">
    <source>
        <dbReference type="PROSITE" id="PS50119"/>
    </source>
</evidence>
<evidence type="ECO:0000256" key="8">
    <source>
        <dbReference type="ARBA" id="ARBA00022737"/>
    </source>
</evidence>
<feature type="transmembrane region" description="Helical" evidence="16">
    <location>
        <begin position="144"/>
        <end position="166"/>
    </location>
</feature>
<evidence type="ECO:0000313" key="19">
    <source>
        <dbReference type="EMBL" id="EEN63368.1"/>
    </source>
</evidence>
<dbReference type="InterPro" id="IPR004842">
    <property type="entry name" value="SLC12A_fam"/>
</dbReference>
<keyword evidence="7" id="KW-0479">Metal-binding</keyword>
<feature type="transmembrane region" description="Helical" evidence="16">
    <location>
        <begin position="75"/>
        <end position="98"/>
    </location>
</feature>
<evidence type="ECO:0000256" key="1">
    <source>
        <dbReference type="ARBA" id="ARBA00000900"/>
    </source>
</evidence>
<comment type="similarity">
    <text evidence="3">Belongs to the TRIM/RBCC family.</text>
</comment>
<dbReference type="SUPFAM" id="SSF57845">
    <property type="entry name" value="B-box zinc-binding domain"/>
    <property type="match status" value="1"/>
</dbReference>
<evidence type="ECO:0000256" key="15">
    <source>
        <dbReference type="SAM" id="MobiDB-lite"/>
    </source>
</evidence>
<dbReference type="Gene3D" id="1.20.1740.10">
    <property type="entry name" value="Amino acid/polyamine transporter I"/>
    <property type="match status" value="2"/>
</dbReference>
<dbReference type="InterPro" id="IPR000315">
    <property type="entry name" value="Znf_B-box"/>
</dbReference>
<evidence type="ECO:0000256" key="14">
    <source>
        <dbReference type="PROSITE-ProRule" id="PRU00504"/>
    </source>
</evidence>
<feature type="transmembrane region" description="Helical" evidence="16">
    <location>
        <begin position="504"/>
        <end position="523"/>
    </location>
</feature>
<proteinExistence type="inferred from homology"/>
<feature type="repeat" description="NHL" evidence="14">
    <location>
        <begin position="1165"/>
        <end position="1205"/>
    </location>
</feature>
<dbReference type="FunFam" id="3.30.40.10:FF:001373">
    <property type="entry name" value="Uncharacterized protein"/>
    <property type="match status" value="1"/>
</dbReference>
<feature type="transmembrane region" description="Helical" evidence="16">
    <location>
        <begin position="686"/>
        <end position="706"/>
    </location>
</feature>
<dbReference type="InParanoid" id="C3Y8D1"/>
<dbReference type="InterPro" id="IPR011042">
    <property type="entry name" value="6-blade_b-propeller_TolB-like"/>
</dbReference>
<protein>
    <recommendedName>
        <fullName evidence="4">RING-type E3 ubiquitin transferase</fullName>
        <ecNumber evidence="4">2.3.2.27</ecNumber>
    </recommendedName>
</protein>
<evidence type="ECO:0000256" key="9">
    <source>
        <dbReference type="ARBA" id="ARBA00022771"/>
    </source>
</evidence>
<keyword evidence="6 16" id="KW-0812">Transmembrane</keyword>
<evidence type="ECO:0000256" key="7">
    <source>
        <dbReference type="ARBA" id="ARBA00022723"/>
    </source>
</evidence>
<sequence length="1436" mass="158013">MADESETANLVGPKAGGSGRNPLQWAKFGLSEESGSLNQQTAKGEAQELFDEEEKNSGETRKPWWKSNFFITEPVLFGTWDGVFTACMMNIFGVVLFLRTGWMVGNAGIGLSIVIVFMTISMALLPILSAIGVTERCHMEHGGLYFLLSHALGGRVGGSVGFLFVFGQVSAKLETLFFGKIHRCDGAMSHGTRRAVLSAVPRARREGRRQCRIPLCLRPGEYETRNLSLCSLVKYIGVTERCHMEHGGLYFLLSHALGGRVGGSVGFLFVFGQAVVCSLYCTGFGESFAEAVGWNNEWAVRGIAIVTLLVLLGINLAGVKWVIKVQLLLVGCLGISLVDFIIGTFVKTDIASGVVGYSVENFRNNTGPDYIPGQDFFTVFGVFFPTATGVMAGVNMSGDLKTPNRSIPIGSLTAIGVSTILYVLFVLLLGAVCTRDGLQDDFMIAEKVSGVGVLWLLGLYISSLSSCLSGLYGAPRVLQCICNENVIPVIKVLGRGRGPNKEPFLAILVCGFISFSFLFVGQLNLLAPIVTINFMLTYAMVDYAYFAVGMSYDMHLKRKEKYEGNGDKKETESLLSHVIDKGKKEGEEKAATNGVGPKYGTLEEPKTGSLIDTSEPKTAEKTVTKEQMADELTSSAIEKEGDKKGEDAEKGKDKTGDKDEKDPPRTFHYEIYKMPSSWYSFLCNRWISLIGAIASLVIMFAIQWAYALANLAVYVLLYVYIGQANPGVYPGLTDFSLIQWIKTTFQSLCSPKQTCVLWIRVGLPPSKRKIMAAAPSSLGTQFHEELTCSICLELFTRPKVLPCQHTFCQDCLQDLASKRMPLIQGLASSRVSLLQGLARRVPLQCPNCRQQVRLPPQGVTGLPDNHLVTSLCERLQNQATLSGETKEQPQSGNRCSLHPSEEVKLYCKQCNMPVCSECCEEGHDGHQTKGLKKAAQERSLTVQALINEGRNILESYSSFIRDLGEKEKTLIEQKQQTDNSIIHAYNQIVQKLTERKDHLLSESHQNHSANLEKIQTERDRVLPDVNDLSAACDRAEQELQQGWVGFHSQKTFILTEMVEKYRGKAAPTPVQTQPAVFQPTDTPVPELGHVTVQSLPPAPIPAAPAPIPAAFVAGGRSHHRRKGKHQPAPIRAALAPIRAAPAPIQAAPAAKGTGHHQDQSQRVTFGGKGSGTGQFNGPSGVTVSDEGEIFVADYWNQKIQVFTLQGTFVHQFPTVVSGEERVTPQDVAMDREGNLWVVGDTRSAEFAVQYNKQGSVLRNFDLQKTGWHRGVAVDTRRNHILITQTTGDWHGEVFVYSPDGTLVRTVGQQQGMKYPQYITVDRKGNILVSDCNNHCVYVYNEDGQYLFQFGSFERNGQDQLYKPRGICTESAGNIIVADSGNNRVEMFDKTGKFLKFITTDMGKPWAVAMTTNGQLVVTLWDKYFFKNNHTVCIFHI</sequence>
<dbReference type="Gene3D" id="3.30.160.60">
    <property type="entry name" value="Classic Zinc Finger"/>
    <property type="match status" value="1"/>
</dbReference>
<feature type="transmembrane region" description="Helical" evidence="16">
    <location>
        <begin position="376"/>
        <end position="397"/>
    </location>
</feature>
<keyword evidence="11 16" id="KW-1133">Transmembrane helix</keyword>
<evidence type="ECO:0000256" key="10">
    <source>
        <dbReference type="ARBA" id="ARBA00022833"/>
    </source>
</evidence>
<feature type="transmembrane region" description="Helical" evidence="16">
    <location>
        <begin position="298"/>
        <end position="318"/>
    </location>
</feature>
<feature type="transmembrane region" description="Helical" evidence="16">
    <location>
        <begin position="325"/>
        <end position="346"/>
    </location>
</feature>
<dbReference type="InterPro" id="IPR004841">
    <property type="entry name" value="AA-permease/SLC12A_dom"/>
</dbReference>
<dbReference type="FunFam" id="2.120.10.30:FF:000194">
    <property type="entry name" value="Uncharacterized protein"/>
    <property type="match status" value="1"/>
</dbReference>
<keyword evidence="8" id="KW-0677">Repeat</keyword>
<dbReference type="Pfam" id="PF13445">
    <property type="entry name" value="zf-RING_UBOX"/>
    <property type="match status" value="1"/>
</dbReference>
<feature type="compositionally biased region" description="Basic and acidic residues" evidence="15">
    <location>
        <begin position="580"/>
        <end position="590"/>
    </location>
</feature>
<evidence type="ECO:0000256" key="3">
    <source>
        <dbReference type="ARBA" id="ARBA00008518"/>
    </source>
</evidence>
<name>C3Y8D1_BRAFL</name>
<feature type="repeat" description="NHL" evidence="14">
    <location>
        <begin position="1346"/>
        <end position="1390"/>
    </location>
</feature>
<feature type="compositionally biased region" description="Polar residues" evidence="15">
    <location>
        <begin position="33"/>
        <end position="42"/>
    </location>
</feature>
<feature type="compositionally biased region" description="Basic and acidic residues" evidence="15">
    <location>
        <begin position="614"/>
        <end position="628"/>
    </location>
</feature>
<feature type="transmembrane region" description="Helical" evidence="16">
    <location>
        <begin position="265"/>
        <end position="286"/>
    </location>
</feature>
<keyword evidence="9 13" id="KW-0863">Zinc-finger</keyword>
<dbReference type="EC" id="2.3.2.27" evidence="4"/>
<dbReference type="SUPFAM" id="SSF57850">
    <property type="entry name" value="RING/U-box"/>
    <property type="match status" value="1"/>
</dbReference>
<comment type="catalytic activity">
    <reaction evidence="1">
        <text>S-ubiquitinyl-[E2 ubiquitin-conjugating enzyme]-L-cysteine + [acceptor protein]-L-lysine = [E2 ubiquitin-conjugating enzyme]-L-cysteine + N(6)-ubiquitinyl-[acceptor protein]-L-lysine.</text>
        <dbReference type="EC" id="2.3.2.27"/>
    </reaction>
</comment>
<accession>C3Y8D1</accession>
<keyword evidence="12 16" id="KW-0472">Membrane</keyword>
<dbReference type="Pfam" id="PF00643">
    <property type="entry name" value="zf-B_box"/>
    <property type="match status" value="1"/>
</dbReference>
<reference evidence="19" key="1">
    <citation type="journal article" date="2008" name="Nature">
        <title>The amphioxus genome and the evolution of the chordate karyotype.</title>
        <authorList>
            <consortium name="US DOE Joint Genome Institute (JGI-PGF)"/>
            <person name="Putnam N.H."/>
            <person name="Butts T."/>
            <person name="Ferrier D.E.K."/>
            <person name="Furlong R.F."/>
            <person name="Hellsten U."/>
            <person name="Kawashima T."/>
            <person name="Robinson-Rechavi M."/>
            <person name="Shoguchi E."/>
            <person name="Terry A."/>
            <person name="Yu J.-K."/>
            <person name="Benito-Gutierrez E.L."/>
            <person name="Dubchak I."/>
            <person name="Garcia-Fernandez J."/>
            <person name="Gibson-Brown J.J."/>
            <person name="Grigoriev I.V."/>
            <person name="Horton A.C."/>
            <person name="de Jong P.J."/>
            <person name="Jurka J."/>
            <person name="Kapitonov V.V."/>
            <person name="Kohara Y."/>
            <person name="Kuroki Y."/>
            <person name="Lindquist E."/>
            <person name="Lucas S."/>
            <person name="Osoegawa K."/>
            <person name="Pennacchio L.A."/>
            <person name="Salamov A.A."/>
            <person name="Satou Y."/>
            <person name="Sauka-Spengler T."/>
            <person name="Schmutz J."/>
            <person name="Shin-I T."/>
            <person name="Toyoda A."/>
            <person name="Bronner-Fraser M."/>
            <person name="Fujiyama A."/>
            <person name="Holland L.Z."/>
            <person name="Holland P.W.H."/>
            <person name="Satoh N."/>
            <person name="Rokhsar D.S."/>
        </authorList>
    </citation>
    <scope>NUCLEOTIDE SEQUENCE [LARGE SCALE GENOMIC DNA]</scope>
    <source>
        <strain evidence="19">S238N-H82</strain>
        <tissue evidence="19">Testes</tissue>
    </source>
</reference>
<dbReference type="GO" id="GO:0015377">
    <property type="term" value="F:chloride:monoatomic cation symporter activity"/>
    <property type="evidence" value="ECO:0007669"/>
    <property type="project" value="InterPro"/>
</dbReference>
<gene>
    <name evidence="19" type="ORF">BRAFLDRAFT_69764</name>
</gene>
<dbReference type="GO" id="GO:0061630">
    <property type="term" value="F:ubiquitin protein ligase activity"/>
    <property type="evidence" value="ECO:0007669"/>
    <property type="project" value="UniProtKB-EC"/>
</dbReference>
<dbReference type="PROSITE" id="PS50119">
    <property type="entry name" value="ZF_BBOX"/>
    <property type="match status" value="1"/>
</dbReference>
<dbReference type="InterPro" id="IPR017907">
    <property type="entry name" value="Znf_RING_CS"/>
</dbReference>
<keyword evidence="5" id="KW-0597">Phosphoprotein</keyword>
<feature type="transmembrane region" description="Helical" evidence="16">
    <location>
        <begin position="110"/>
        <end position="132"/>
    </location>
</feature>
<dbReference type="PROSITE" id="PS50089">
    <property type="entry name" value="ZF_RING_2"/>
    <property type="match status" value="1"/>
</dbReference>
<dbReference type="Gene3D" id="3.30.40.10">
    <property type="entry name" value="Zinc/RING finger domain, C3HC4 (zinc finger)"/>
    <property type="match status" value="1"/>
</dbReference>
<dbReference type="Pfam" id="PF00324">
    <property type="entry name" value="AA_permease"/>
    <property type="match status" value="1"/>
</dbReference>
<evidence type="ECO:0000256" key="5">
    <source>
        <dbReference type="ARBA" id="ARBA00022553"/>
    </source>
</evidence>
<feature type="region of interest" description="Disordered" evidence="15">
    <location>
        <begin position="1145"/>
        <end position="1180"/>
    </location>
</feature>
<dbReference type="PANTHER" id="PTHR11827">
    <property type="entry name" value="SOLUTE CARRIER FAMILY 12, CATION COTRANSPORTERS"/>
    <property type="match status" value="1"/>
</dbReference>
<evidence type="ECO:0000259" key="17">
    <source>
        <dbReference type="PROSITE" id="PS50089"/>
    </source>
</evidence>
<feature type="transmembrane region" description="Helical" evidence="16">
    <location>
        <begin position="529"/>
        <end position="552"/>
    </location>
</feature>
<feature type="compositionally biased region" description="Basic and acidic residues" evidence="15">
    <location>
        <begin position="637"/>
        <end position="662"/>
    </location>
</feature>
<feature type="repeat" description="NHL" evidence="14">
    <location>
        <begin position="1300"/>
        <end position="1342"/>
    </location>
</feature>
<dbReference type="Pfam" id="PF01436">
    <property type="entry name" value="NHL"/>
    <property type="match status" value="3"/>
</dbReference>
<dbReference type="SUPFAM" id="SSF101898">
    <property type="entry name" value="NHL repeat"/>
    <property type="match status" value="1"/>
</dbReference>
<dbReference type="InterPro" id="IPR001841">
    <property type="entry name" value="Znf_RING"/>
</dbReference>
<evidence type="ECO:0000256" key="13">
    <source>
        <dbReference type="PROSITE-ProRule" id="PRU00024"/>
    </source>
</evidence>
<evidence type="ECO:0000256" key="2">
    <source>
        <dbReference type="ARBA" id="ARBA00004141"/>
    </source>
</evidence>
<feature type="region of interest" description="Disordered" evidence="15">
    <location>
        <begin position="580"/>
        <end position="662"/>
    </location>
</feature>
<feature type="transmembrane region" description="Helical" evidence="16">
    <location>
        <begin position="452"/>
        <end position="474"/>
    </location>
</feature>
<evidence type="ECO:0000256" key="12">
    <source>
        <dbReference type="ARBA" id="ARBA00023136"/>
    </source>
</evidence>
<dbReference type="InterPro" id="IPR001258">
    <property type="entry name" value="NHL_repeat"/>
</dbReference>
<dbReference type="eggNOG" id="KOG2177">
    <property type="taxonomic scope" value="Eukaryota"/>
</dbReference>
<dbReference type="FunFam" id="3.30.160.60:FF:002399">
    <property type="entry name" value="Predicted protein"/>
    <property type="match status" value="1"/>
</dbReference>
<dbReference type="PROSITE" id="PS00518">
    <property type="entry name" value="ZF_RING_1"/>
    <property type="match status" value="1"/>
</dbReference>
<evidence type="ECO:0000256" key="6">
    <source>
        <dbReference type="ARBA" id="ARBA00022692"/>
    </source>
</evidence>
<feature type="domain" description="B box-type" evidence="18">
    <location>
        <begin position="890"/>
        <end position="931"/>
    </location>
</feature>